<dbReference type="WBParaSite" id="RSKR_0000007900.1">
    <property type="protein sequence ID" value="RSKR_0000007900.1"/>
    <property type="gene ID" value="RSKR_0000007900"/>
</dbReference>
<name>A0AC35TFT7_9BILA</name>
<evidence type="ECO:0000313" key="1">
    <source>
        <dbReference type="Proteomes" id="UP000095286"/>
    </source>
</evidence>
<evidence type="ECO:0000313" key="2">
    <source>
        <dbReference type="WBParaSite" id="RSKR_0000007900.1"/>
    </source>
</evidence>
<protein>
    <submittedName>
        <fullName evidence="2">Thioredoxin domain-containing protein</fullName>
    </submittedName>
</protein>
<reference evidence="2" key="1">
    <citation type="submission" date="2016-11" db="UniProtKB">
        <authorList>
            <consortium name="WormBaseParasite"/>
        </authorList>
    </citation>
    <scope>IDENTIFICATION</scope>
    <source>
        <strain evidence="2">KR3021</strain>
    </source>
</reference>
<proteinExistence type="predicted"/>
<sequence length="809" mass="92388">MVNEDVNWSELARNYANKKLTTPDDAEQATTLNNNTEQSPIISTGNSQEVSSTSVLLHHYPQGNHYSPYPMLQPPLVPNQYQFFPQVIRMNLVQPGMMLGDLQMPIFNHGMHPMQLRHVQAFNAHHQINGFGYQSVGLTQGVNSAVEVISPIHKPEPPPLIELTENDEMEILSRGSSRLSNSSDVEEVGGAKTVVEQVPKIEPVFVLPQEALPVVKQLKVPAFLRGAVHSIQGSRHSIPETSEILEPDYDIEFEGQKLEQITLTSRKLTDTLIHTLLKSLIIKQCKSAFSRVIFGLSKSATSRDKSIKSTKENGSDGSCGRRRRERSRSMEQNWVRRQYQKGDRISSPRDRDSRRSRRSRSREYYRSRSRESGRRNYGRSDSRRDYERRSHGKHCDFNSRKRDHKPPSPVRSKRNRYHSWSTSSSEYDRVVMARINGFAILVVLLALISSIEAKKKNSHAKGTVADDAIHHATPIVDKKSGKGRKAVQSEKIQDPGPSSPRHHVQKNDDNEDYTIEDVDEDKIEDFLKEGTKNLVVFFYDGRLKCEDCGNSLQKVEEIDDDIENTGYVEVVKTDDRRVAREFGVTTFPSLIYFRRRNPILYDGDFTDSEVVLRWIRAHDEVATWDLTDYNFEARTNSFLPDEGALDWFVMFYDGDDVDDRAFIPVFETVAHKLRGLVHCGKIDTTINDDVTERFRVDEHNTPTFLLLHRGKMYRYNDPAKDVKTLVLFSLSRYADQRGHRIPEAPSLVENLWETGKEWILEAADDSQKLTVVGVGSLIIVCTISLFYKAHKIKAAQVVGNSENMEDKNK</sequence>
<dbReference type="Proteomes" id="UP000095286">
    <property type="component" value="Unplaced"/>
</dbReference>
<accession>A0AC35TFT7</accession>
<organism evidence="1 2">
    <name type="scientific">Rhabditophanes sp. KR3021</name>
    <dbReference type="NCBI Taxonomy" id="114890"/>
    <lineage>
        <taxon>Eukaryota</taxon>
        <taxon>Metazoa</taxon>
        <taxon>Ecdysozoa</taxon>
        <taxon>Nematoda</taxon>
        <taxon>Chromadorea</taxon>
        <taxon>Rhabditida</taxon>
        <taxon>Tylenchina</taxon>
        <taxon>Panagrolaimomorpha</taxon>
        <taxon>Strongyloidoidea</taxon>
        <taxon>Alloionematidae</taxon>
        <taxon>Rhabditophanes</taxon>
    </lineage>
</organism>